<organism evidence="1 2">
    <name type="scientific">Falsiroseomonas selenitidurans</name>
    <dbReference type="NCBI Taxonomy" id="2716335"/>
    <lineage>
        <taxon>Bacteria</taxon>
        <taxon>Pseudomonadati</taxon>
        <taxon>Pseudomonadota</taxon>
        <taxon>Alphaproteobacteria</taxon>
        <taxon>Acetobacterales</taxon>
        <taxon>Roseomonadaceae</taxon>
        <taxon>Falsiroseomonas</taxon>
    </lineage>
</organism>
<dbReference type="EMBL" id="JAAVNE010000014">
    <property type="protein sequence ID" value="NKC31374.1"/>
    <property type="molecule type" value="Genomic_DNA"/>
</dbReference>
<protein>
    <submittedName>
        <fullName evidence="1">Uncharacterized protein</fullName>
    </submittedName>
</protein>
<evidence type="ECO:0000313" key="2">
    <source>
        <dbReference type="Proteomes" id="UP000787635"/>
    </source>
</evidence>
<accession>A0ABX1E2I5</accession>
<dbReference type="RefSeq" id="WP_168030264.1">
    <property type="nucleotide sequence ID" value="NZ_JAAVNE010000014.1"/>
</dbReference>
<reference evidence="1 2" key="1">
    <citation type="submission" date="2020-03" db="EMBL/GenBank/DDBJ databases">
        <title>Roseomonas selenitidurans sp. nov. isolated from urban soil.</title>
        <authorList>
            <person name="Liu H."/>
        </authorList>
    </citation>
    <scope>NUCLEOTIDE SEQUENCE [LARGE SCALE GENOMIC DNA]</scope>
    <source>
        <strain evidence="1 2">BU-1</strain>
    </source>
</reference>
<keyword evidence="2" id="KW-1185">Reference proteome</keyword>
<name>A0ABX1E2I5_9PROT</name>
<evidence type="ECO:0000313" key="1">
    <source>
        <dbReference type="EMBL" id="NKC31374.1"/>
    </source>
</evidence>
<sequence>MAVADETLQLGLDCVAELPGRRVLALGWAIARAGEAAELSVQAGEIALPILHCGFHPRSNLAAGPDAVAHGFVLLLAEPEAAEGNSAGPSGPATAPEVRLATGPALRRSRLRDTDLPGDLPRALAEAPEAAFALLRDAGANPELDALLQAGAPPFGAFAEVLARLPAVRGRAVEGAPPLEELEVLTSAAGELLVVLRAGAPLPPEARLEVALLGLGGARAVAVPLPPMRTSLLPQALVAYGRFDPAWLDRLVAMELVAMVQPAAGERLHLRARPRPAATPDFLDAICRAAPFAEAATSAGLAVLRQVIAWREASFLPTLASLAVAPGPAGADRLPRIGLLLGADEALAARLFQVTAAEFERRCEQLLILGEAAEEVAQPFLRRGRLPVLLGAEALAALREAAGRAGILAVDAAGFAEAVGRNRPEDAFAQSLGAPELALLLALHATAGAETALADTLARLLRQRRAAPGTGGFQPVQRGWSSPHAAAAVNEHLARLWAAGAGAHG</sequence>
<dbReference type="Proteomes" id="UP000787635">
    <property type="component" value="Unassembled WGS sequence"/>
</dbReference>
<comment type="caution">
    <text evidence="1">The sequence shown here is derived from an EMBL/GenBank/DDBJ whole genome shotgun (WGS) entry which is preliminary data.</text>
</comment>
<gene>
    <name evidence="1" type="ORF">HEQ75_10935</name>
</gene>
<proteinExistence type="predicted"/>